<gene>
    <name evidence="1" type="ORF">A3L08_06850</name>
</gene>
<dbReference type="AlphaFoldDB" id="A0A218P8F2"/>
<protein>
    <recommendedName>
        <fullName evidence="3">S-layer protein C-terminal domain-containing protein</fullName>
    </recommendedName>
</protein>
<proteinExistence type="predicted"/>
<dbReference type="GeneID" id="33315973"/>
<dbReference type="KEGG" id="tpaf:A3L08_06850"/>
<reference evidence="1 2" key="1">
    <citation type="submission" date="2016-04" db="EMBL/GenBank/DDBJ databases">
        <title>Complete genome sequence of Thermococcus pacificus type strain P4.</title>
        <authorList>
            <person name="Oger P.M."/>
        </authorList>
    </citation>
    <scope>NUCLEOTIDE SEQUENCE [LARGE SCALE GENOMIC DNA]</scope>
    <source>
        <strain evidence="1 2">P-4</strain>
    </source>
</reference>
<dbReference type="Proteomes" id="UP000197418">
    <property type="component" value="Chromosome"/>
</dbReference>
<evidence type="ECO:0000313" key="1">
    <source>
        <dbReference type="EMBL" id="ASJ07059.1"/>
    </source>
</evidence>
<accession>A0A218P8F2</accession>
<organism evidence="1 2">
    <name type="scientific">Thermococcus pacificus</name>
    <dbReference type="NCBI Taxonomy" id="71998"/>
    <lineage>
        <taxon>Archaea</taxon>
        <taxon>Methanobacteriati</taxon>
        <taxon>Methanobacteriota</taxon>
        <taxon>Thermococci</taxon>
        <taxon>Thermococcales</taxon>
        <taxon>Thermococcaceae</taxon>
        <taxon>Thermococcus</taxon>
    </lineage>
</organism>
<keyword evidence="2" id="KW-1185">Reference proteome</keyword>
<dbReference type="EMBL" id="CP015102">
    <property type="protein sequence ID" value="ASJ07059.1"/>
    <property type="molecule type" value="Genomic_DNA"/>
</dbReference>
<sequence>MKRLFALIITLLFIVLPPAEVAGVAQHSADSEVVAEIDPNAELLGVVYYLAFGRDDPFVIDRGSYLDDVEAWFGPYRDHPAVKILRDYLGGRTSIPDRDYQLMLIEYYLLLCSGPPEIEPLVPPNFPWFEDEFLPALRDFARKTGFMKFYSSHEDHYAEDLTIYTGALHMLPPDGFMEDYSGFSGVQYRFEHPFLVAVHGHSFNPVINGTQIWGAGGMLPLVRRTPQRTLWSYRTARDTMFGLPLNRDIINSTYLNELLYLGFIYHELGHDVTLPALYASYAAVQNLTYLQEAIEEDMPYLARYDMHFWSEDGMLYEGFADAWEDFALAHVDGNYTRLAMEMQKAWGEFWIERLFYGVQDCALSVKAGEVDDFSACVPRLLGSLQRFASPENVSTVYEMEVPVTPLRAFDRGAQAGKVIVVYGTRNPDPSGTDYDRETADIIAENLRKFYSSWPANVDVEVKADVSVTDEDLSGNLVLVGGPVANSIAADMQKDFPFGFVREDGKWVIWRNESWWYGWKPDYFIILADDSPYRRAFNSTIIRGHFGIAEDASLIMAVRNPNNPENYIVWIAGTDRNLTRLFTNPTYYLSSYEVYSKEYKKIEVGFYVQPLASS</sequence>
<name>A0A218P8F2_9EURY</name>
<evidence type="ECO:0000313" key="2">
    <source>
        <dbReference type="Proteomes" id="UP000197418"/>
    </source>
</evidence>
<dbReference type="RefSeq" id="WP_088854309.1">
    <property type="nucleotide sequence ID" value="NZ_CP015102.1"/>
</dbReference>
<evidence type="ECO:0008006" key="3">
    <source>
        <dbReference type="Google" id="ProtNLM"/>
    </source>
</evidence>
<dbReference type="OrthoDB" id="148350at2157"/>